<reference evidence="2" key="1">
    <citation type="submission" date="2019-05" db="EMBL/GenBank/DDBJ databases">
        <authorList>
            <person name="Piombo E."/>
        </authorList>
    </citation>
    <scope>NUCLEOTIDE SEQUENCE</scope>
    <source>
        <strain evidence="2">C2S</strain>
    </source>
</reference>
<keyword evidence="1" id="KW-0472">Membrane</keyword>
<evidence type="ECO:0000256" key="1">
    <source>
        <dbReference type="SAM" id="Phobius"/>
    </source>
</evidence>
<evidence type="ECO:0000313" key="3">
    <source>
        <dbReference type="Proteomes" id="UP000760494"/>
    </source>
</evidence>
<sequence>SVMKPEEACKYTSLLLMFQINWVLHFVGIFCLPFFIIYNLNMRMKVKLGDSEDFRSFMIIELWCSLDVYIGLVICCIPALRLYLYRKGVNYNIQESGCPSKSGHAIWRTGQSGFEEIIEGSGLRGDVQDDLWSGSYSCEIIVDMSDKK</sequence>
<feature type="non-terminal residue" evidence="2">
    <location>
        <position position="1"/>
    </location>
</feature>
<comment type="caution">
    <text evidence="2">The sequence shown here is derived from an EMBL/GenBank/DDBJ whole genome shotgun (WGS) entry which is preliminary data.</text>
</comment>
<gene>
    <name evidence="2" type="ORF">C2S_7574</name>
</gene>
<evidence type="ECO:0000313" key="2">
    <source>
        <dbReference type="EMBL" id="VTT69552.1"/>
    </source>
</evidence>
<organism evidence="2 3">
    <name type="scientific">Fusarium fujikuroi</name>
    <name type="common">Bakanae and foot rot disease fungus</name>
    <name type="synonym">Gibberella fujikuroi</name>
    <dbReference type="NCBI Taxonomy" id="5127"/>
    <lineage>
        <taxon>Eukaryota</taxon>
        <taxon>Fungi</taxon>
        <taxon>Dikarya</taxon>
        <taxon>Ascomycota</taxon>
        <taxon>Pezizomycotina</taxon>
        <taxon>Sordariomycetes</taxon>
        <taxon>Hypocreomycetidae</taxon>
        <taxon>Hypocreales</taxon>
        <taxon>Nectriaceae</taxon>
        <taxon>Fusarium</taxon>
        <taxon>Fusarium fujikuroi species complex</taxon>
    </lineage>
</organism>
<name>A0A9Q9UCL2_FUSFU</name>
<proteinExistence type="predicted"/>
<keyword evidence="1" id="KW-0812">Transmembrane</keyword>
<accession>A0A9Q9UCL2</accession>
<keyword evidence="1" id="KW-1133">Transmembrane helix</keyword>
<dbReference type="EMBL" id="CABFJX010000257">
    <property type="protein sequence ID" value="VTT69552.1"/>
    <property type="molecule type" value="Genomic_DNA"/>
</dbReference>
<dbReference type="AlphaFoldDB" id="A0A9Q9UCL2"/>
<dbReference type="Proteomes" id="UP000760494">
    <property type="component" value="Unassembled WGS sequence"/>
</dbReference>
<protein>
    <submittedName>
        <fullName evidence="2">Uncharacterized protein</fullName>
    </submittedName>
</protein>
<feature type="transmembrane region" description="Helical" evidence="1">
    <location>
        <begin position="20"/>
        <end position="41"/>
    </location>
</feature>
<feature type="transmembrane region" description="Helical" evidence="1">
    <location>
        <begin position="62"/>
        <end position="84"/>
    </location>
</feature>